<dbReference type="GO" id="GO:0042803">
    <property type="term" value="F:protein homodimerization activity"/>
    <property type="evidence" value="ECO:0007669"/>
    <property type="project" value="EnsemblPlants"/>
</dbReference>
<dbReference type="GO" id="GO:0009846">
    <property type="term" value="P:pollen germination"/>
    <property type="evidence" value="ECO:0007669"/>
    <property type="project" value="EnsemblPlants"/>
</dbReference>
<dbReference type="EMBL" id="NBSK02000004">
    <property type="protein sequence ID" value="KAJ0210955.1"/>
    <property type="molecule type" value="Genomic_DNA"/>
</dbReference>
<dbReference type="SUPFAM" id="SSF57783">
    <property type="entry name" value="Zinc beta-ribbon"/>
    <property type="match status" value="1"/>
</dbReference>
<dbReference type="GO" id="GO:0006383">
    <property type="term" value="P:transcription by RNA polymerase III"/>
    <property type="evidence" value="ECO:0000318"/>
    <property type="project" value="GO_Central"/>
</dbReference>
<reference evidence="1 2" key="1">
    <citation type="journal article" date="2017" name="Nat. Commun.">
        <title>Genome assembly with in vitro proximity ligation data and whole-genome triplication in lettuce.</title>
        <authorList>
            <person name="Reyes-Chin-Wo S."/>
            <person name="Wang Z."/>
            <person name="Yang X."/>
            <person name="Kozik A."/>
            <person name="Arikit S."/>
            <person name="Song C."/>
            <person name="Xia L."/>
            <person name="Froenicke L."/>
            <person name="Lavelle D.O."/>
            <person name="Truco M.J."/>
            <person name="Xia R."/>
            <person name="Zhu S."/>
            <person name="Xu C."/>
            <person name="Xu H."/>
            <person name="Xu X."/>
            <person name="Cox K."/>
            <person name="Korf I."/>
            <person name="Meyers B.C."/>
            <person name="Michelmore R.W."/>
        </authorList>
    </citation>
    <scope>NUCLEOTIDE SEQUENCE [LARGE SCALE GENOMIC DNA]</scope>
    <source>
        <strain evidence="2">cv. Salinas</strain>
        <tissue evidence="1">Seedlings</tissue>
    </source>
</reference>
<dbReference type="GO" id="GO:0005634">
    <property type="term" value="C:nucleus"/>
    <property type="evidence" value="ECO:0000318"/>
    <property type="project" value="GO_Central"/>
</dbReference>
<name>A0A9R1XE10_LACSA</name>
<sequence length="538" mass="61687">MGSCKNCKSKNLNVDTVTGNLECSSCGVVQDFDNYEQQTFNADGIIGTNVRLGTSGSRYDYSYRETKIYLAQKVVSDILYKLDLENRVDEVNNMIKIITEEEYGSGNWFNVLVGACIYVVMRKANKWLPLTSVCETVGCDNYELGRMVYRVIDHLDLKLPDFDIVGLFDRVMKELLGGKGNIGKDKIGRMVKQGIFLIQCMIKWYVTTGRRPVPVVVAVIVFVCQLNDVVDVDFEDLASQLNVVVATCKLRYNELLKKLVEVARIRLPWGNDVNVKNIMKNAPIVIQYMEMKSMSNPTNKTKNLEEVGADLDCLVSDCLNKDGRYFVQDFEFDDNKNNNDKSRGSIDWEVEDLEKLNISPECLSTIYLKYLNEYSEMKSSMATLENRNEKRSERYDFLMDGADYWSGNSELSKKLFLDKILEKDVGLNAMPKSFIDGCLKIQKRKKKIKAAKIRIEKIRRPPIEENGLDESGQSGQSQQFVKIPVNSRKRKRKVKKVDIDWEDFVIETLLLHEVKEEEIEKGYYNTLLDLHVFNSGIP</sequence>
<accession>A0A9R1XE10</accession>
<dbReference type="Proteomes" id="UP000235145">
    <property type="component" value="Unassembled WGS sequence"/>
</dbReference>
<dbReference type="GO" id="GO:0001093">
    <property type="term" value="F:TFIIB-class transcription factor binding"/>
    <property type="evidence" value="ECO:0007669"/>
    <property type="project" value="EnsemblPlants"/>
</dbReference>
<dbReference type="InterPro" id="IPR053340">
    <property type="entry name" value="PTF2"/>
</dbReference>
<dbReference type="GO" id="GO:0070063">
    <property type="term" value="F:RNA polymerase binding"/>
    <property type="evidence" value="ECO:0007669"/>
    <property type="project" value="EnsemblPlants"/>
</dbReference>
<dbReference type="AlphaFoldDB" id="A0A9R1XE10"/>
<gene>
    <name evidence="1" type="ORF">LSAT_V11C400176410</name>
</gene>
<dbReference type="GO" id="GO:0006352">
    <property type="term" value="P:DNA-templated transcription initiation"/>
    <property type="evidence" value="ECO:0000318"/>
    <property type="project" value="GO_Central"/>
</dbReference>
<dbReference type="GO" id="GO:0001006">
    <property type="term" value="F:RNA polymerase III type 3 promoter sequence-specific DNA binding"/>
    <property type="evidence" value="ECO:0000318"/>
    <property type="project" value="GO_Central"/>
</dbReference>
<dbReference type="GO" id="GO:0097550">
    <property type="term" value="C:transcription preinitiation complex"/>
    <property type="evidence" value="ECO:0000318"/>
    <property type="project" value="GO_Central"/>
</dbReference>
<dbReference type="SUPFAM" id="SSF47954">
    <property type="entry name" value="Cyclin-like"/>
    <property type="match status" value="2"/>
</dbReference>
<evidence type="ECO:0008006" key="3">
    <source>
        <dbReference type="Google" id="ProtNLM"/>
    </source>
</evidence>
<evidence type="ECO:0000313" key="1">
    <source>
        <dbReference type="EMBL" id="KAJ0210955.1"/>
    </source>
</evidence>
<dbReference type="GO" id="GO:0009793">
    <property type="term" value="P:embryo development ending in seed dormancy"/>
    <property type="evidence" value="ECO:0007669"/>
    <property type="project" value="EnsemblPlants"/>
</dbReference>
<dbReference type="GO" id="GO:0000126">
    <property type="term" value="C:transcription factor TFIIIB complex"/>
    <property type="evidence" value="ECO:0000318"/>
    <property type="project" value="GO_Central"/>
</dbReference>
<dbReference type="GO" id="GO:0000995">
    <property type="term" value="F:RNA polymerase III general transcription initiation factor activity"/>
    <property type="evidence" value="ECO:0000318"/>
    <property type="project" value="GO_Central"/>
</dbReference>
<protein>
    <recommendedName>
        <fullName evidence="3">TFIIB-type domain-containing protein</fullName>
    </recommendedName>
</protein>
<dbReference type="Gramene" id="rna-gnl|WGS:NBSK|LSAT_4X49520_mrna">
    <property type="protein sequence ID" value="cds-PLY97122.1"/>
    <property type="gene ID" value="gene-LSAT_4X49520"/>
</dbReference>
<evidence type="ECO:0000313" key="2">
    <source>
        <dbReference type="Proteomes" id="UP000235145"/>
    </source>
</evidence>
<dbReference type="InterPro" id="IPR036915">
    <property type="entry name" value="Cyclin-like_sf"/>
</dbReference>
<keyword evidence="2" id="KW-1185">Reference proteome</keyword>
<dbReference type="Gene3D" id="1.10.472.170">
    <property type="match status" value="1"/>
</dbReference>
<dbReference type="PANTHER" id="PTHR48428:SF1">
    <property type="entry name" value="PLANT-SPECIFIC TFIIB-RELATED PROTEIN PTF2"/>
    <property type="match status" value="1"/>
</dbReference>
<proteinExistence type="predicted"/>
<organism evidence="1 2">
    <name type="scientific">Lactuca sativa</name>
    <name type="common">Garden lettuce</name>
    <dbReference type="NCBI Taxonomy" id="4236"/>
    <lineage>
        <taxon>Eukaryota</taxon>
        <taxon>Viridiplantae</taxon>
        <taxon>Streptophyta</taxon>
        <taxon>Embryophyta</taxon>
        <taxon>Tracheophyta</taxon>
        <taxon>Spermatophyta</taxon>
        <taxon>Magnoliopsida</taxon>
        <taxon>eudicotyledons</taxon>
        <taxon>Gunneridae</taxon>
        <taxon>Pentapetalae</taxon>
        <taxon>asterids</taxon>
        <taxon>campanulids</taxon>
        <taxon>Asterales</taxon>
        <taxon>Asteraceae</taxon>
        <taxon>Cichorioideae</taxon>
        <taxon>Cichorieae</taxon>
        <taxon>Lactucinae</taxon>
        <taxon>Lactuca</taxon>
    </lineage>
</organism>
<dbReference type="PANTHER" id="PTHR48428">
    <property type="entry name" value="PLANT-SPECIFIC TFIIB-RELATED PROTEIN PTF2"/>
    <property type="match status" value="1"/>
</dbReference>
<dbReference type="Gene3D" id="1.10.472.10">
    <property type="entry name" value="Cyclin-like"/>
    <property type="match status" value="1"/>
</dbReference>
<comment type="caution">
    <text evidence="1">The sequence shown here is derived from an EMBL/GenBank/DDBJ whole genome shotgun (WGS) entry which is preliminary data.</text>
</comment>